<accession>A0ABN8MC00</accession>
<dbReference type="EMBL" id="CALNXI010000387">
    <property type="protein sequence ID" value="CAH3026066.1"/>
    <property type="molecule type" value="Genomic_DNA"/>
</dbReference>
<organism evidence="4 5">
    <name type="scientific">Porites evermanni</name>
    <dbReference type="NCBI Taxonomy" id="104178"/>
    <lineage>
        <taxon>Eukaryota</taxon>
        <taxon>Metazoa</taxon>
        <taxon>Cnidaria</taxon>
        <taxon>Anthozoa</taxon>
        <taxon>Hexacorallia</taxon>
        <taxon>Scleractinia</taxon>
        <taxon>Fungiina</taxon>
        <taxon>Poritidae</taxon>
        <taxon>Porites</taxon>
    </lineage>
</organism>
<dbReference type="InterPro" id="IPR027417">
    <property type="entry name" value="P-loop_NTPase"/>
</dbReference>
<dbReference type="Gene3D" id="1.10.10.10">
    <property type="entry name" value="Winged helix-like DNA-binding domain superfamily/Winged helix DNA-binding domain"/>
    <property type="match status" value="1"/>
</dbReference>
<sequence length="1187" mass="135482">MGCGSFRGIVVSRQDSVERPFARGSAPYMYADQIGHEGEVEDSILRERRSGQDGIDSCFLNLAISSSDEAERSENLNKSNSQIMNLEKERSDAGRLLSQDAITVSLGKSKSSFGDAGKDEVKQEREVEFQVTQHSNPLETSADSLADKTESISVPPELVAKGPLHVAAYNKAIKEGKNRVMRVPIMFIGQARSGKTSLKKSLKREIFNEEEPSTDGIELDPSYFIVTNDVMSLEETKEQQDVETAVSFHNRAAKFMADEIKQKSKNESSLGKSDRNIVSPNSPKLEDVKAGTLVQSEENIAEPAEKQSEKLFETDKKLNTENRFDKVPKETVECFVKIYDEAYREDEDKIYFTLWDFGGQLVYYATHPIFLTGKAIYLLVYDLSKDPDGKADAIKKQGLYESREDRDCGKTNGDYLRCWLSSVAALESQTTGHSESISSGNLPEKLPPVILVCTHADKVGESAEEKAGKVYGSLEAKPYSKHLSNKHFVVDNTKSGSADECKDVQELKSFLRIAKQLPHMQQTVPIKWLLFEEELKKKDEPFIVLDEARRIAKTNCGIDDEQQFVTSLIFLHDQRILINFHDTDKLKDLVILDPQWLIDLFRKVITVKRHDRKSDEPQYKELWKKLQDKGVLDEQLIQVVWPPLIERDKTKEILIEIMEKFCLLCPLPSESEGKQYLVPSMLMSPPGDKANELLLPAKIPHLFIRFRRPSCPDCVQVPLGLFERLVVKFLAWCNEMQFTPLYEDMYQNFVRFPFGSKGYSVILCCNSSSVQVVVYGDPVSASEEPDVADCDRVLNQLETVLQSLREECFWLKTIEWEFSVICPVCCEQRSGKYYCKGCKEEESLHFRSEAELQDEQARICRKDTLAKEEIVPVDGFAFWFRSLRKQEQSVDEIVSLFDEDSLVQEKVVGRVQVMQEMAHALDPPSIGHGRQELPLIQYWKYLFEEFREAFNLPQDVAKKCQLTSEDSPSRNMFEHLKSKQPDFLISKLIEGLRDIQRNDLVKLLEQSSVPRSATLDDLLQDCSGTLESLCLELDIDRQWKALGKKWPKDLTTETLLRIETPFSFTEAVLELLKTKNHGLPLKTIRHVLKKIERNDVYEENDTVETLLEDLKRLEKVTVLLDKDTPGTKTWRHFARELDISRDDCDKISLTTKEYPSPSRNLVVNVLKKHCCDSTNTDSASIDKDARE</sequence>
<evidence type="ECO:0000313" key="5">
    <source>
        <dbReference type="Proteomes" id="UP001159427"/>
    </source>
</evidence>
<dbReference type="Proteomes" id="UP001159427">
    <property type="component" value="Unassembled WGS sequence"/>
</dbReference>
<dbReference type="InterPro" id="IPR011029">
    <property type="entry name" value="DEATH-like_dom_sf"/>
</dbReference>
<evidence type="ECO:0000256" key="2">
    <source>
        <dbReference type="SAM" id="MobiDB-lite"/>
    </source>
</evidence>
<keyword evidence="1" id="KW-0677">Repeat</keyword>
<name>A0ABN8MC00_9CNID</name>
<protein>
    <recommendedName>
        <fullName evidence="3">COR domain-containing protein</fullName>
    </recommendedName>
</protein>
<gene>
    <name evidence="4" type="ORF">PEVE_00027987</name>
</gene>
<dbReference type="SUPFAM" id="SSF47986">
    <property type="entry name" value="DEATH domain"/>
    <property type="match status" value="1"/>
</dbReference>
<dbReference type="PANTHER" id="PTHR47508">
    <property type="entry name" value="SAM DOMAIN-CONTAINING PROTEIN-RELATED"/>
    <property type="match status" value="1"/>
</dbReference>
<comment type="caution">
    <text evidence="4">The sequence shown here is derived from an EMBL/GenBank/DDBJ whole genome shotgun (WGS) entry which is preliminary data.</text>
</comment>
<dbReference type="Pfam" id="PF16095">
    <property type="entry name" value="COR-A"/>
    <property type="match status" value="1"/>
</dbReference>
<feature type="domain" description="COR" evidence="3">
    <location>
        <begin position="525"/>
        <end position="682"/>
    </location>
</feature>
<dbReference type="Pfam" id="PF08477">
    <property type="entry name" value="Roc"/>
    <property type="match status" value="1"/>
</dbReference>
<reference evidence="4 5" key="1">
    <citation type="submission" date="2022-05" db="EMBL/GenBank/DDBJ databases">
        <authorList>
            <consortium name="Genoscope - CEA"/>
            <person name="William W."/>
        </authorList>
    </citation>
    <scope>NUCLEOTIDE SEQUENCE [LARGE SCALE GENOMIC DNA]</scope>
</reference>
<dbReference type="InterPro" id="IPR032171">
    <property type="entry name" value="COR-A"/>
</dbReference>
<dbReference type="SUPFAM" id="SSF52540">
    <property type="entry name" value="P-loop containing nucleoside triphosphate hydrolases"/>
    <property type="match status" value="1"/>
</dbReference>
<evidence type="ECO:0000256" key="1">
    <source>
        <dbReference type="ARBA" id="ARBA00022737"/>
    </source>
</evidence>
<evidence type="ECO:0000313" key="4">
    <source>
        <dbReference type="EMBL" id="CAH3026066.1"/>
    </source>
</evidence>
<dbReference type="Gene3D" id="1.10.533.10">
    <property type="entry name" value="Death Domain, Fas"/>
    <property type="match status" value="1"/>
</dbReference>
<keyword evidence="5" id="KW-1185">Reference proteome</keyword>
<feature type="compositionally biased region" description="Polar residues" evidence="2">
    <location>
        <begin position="267"/>
        <end position="282"/>
    </location>
</feature>
<evidence type="ECO:0000259" key="3">
    <source>
        <dbReference type="Pfam" id="PF16095"/>
    </source>
</evidence>
<feature type="region of interest" description="Disordered" evidence="2">
    <location>
        <begin position="263"/>
        <end position="284"/>
    </location>
</feature>
<dbReference type="InterPro" id="IPR036388">
    <property type="entry name" value="WH-like_DNA-bd_sf"/>
</dbReference>
<dbReference type="PANTHER" id="PTHR47508:SF1">
    <property type="entry name" value="NON-SPECIFIC SERINE_THREONINE PROTEIN KINASE"/>
    <property type="match status" value="1"/>
</dbReference>
<proteinExistence type="predicted"/>
<dbReference type="Gene3D" id="3.40.50.300">
    <property type="entry name" value="P-loop containing nucleotide triphosphate hydrolases"/>
    <property type="match status" value="1"/>
</dbReference>